<dbReference type="InterPro" id="IPR026870">
    <property type="entry name" value="Zinc_ribbon_dom"/>
</dbReference>
<dbReference type="EMBL" id="JBGNYA010000002">
    <property type="protein sequence ID" value="MFA1612570.1"/>
    <property type="molecule type" value="Genomic_DNA"/>
</dbReference>
<name>A0ABD5MF59_9EURY</name>
<proteinExistence type="predicted"/>
<dbReference type="SUPFAM" id="SSF57802">
    <property type="entry name" value="Rubredoxin-like"/>
    <property type="match status" value="1"/>
</dbReference>
<evidence type="ECO:0000313" key="3">
    <source>
        <dbReference type="Proteomes" id="UP001570511"/>
    </source>
</evidence>
<organism evidence="2 3">
    <name type="scientific">Halobellus rubicundus</name>
    <dbReference type="NCBI Taxonomy" id="2996466"/>
    <lineage>
        <taxon>Archaea</taxon>
        <taxon>Methanobacteriati</taxon>
        <taxon>Methanobacteriota</taxon>
        <taxon>Stenosarchaea group</taxon>
        <taxon>Halobacteria</taxon>
        <taxon>Halobacteriales</taxon>
        <taxon>Haloferacaceae</taxon>
        <taxon>Halobellus</taxon>
    </lineage>
</organism>
<comment type="caution">
    <text evidence="2">The sequence shown here is derived from an EMBL/GenBank/DDBJ whole genome shotgun (WGS) entry which is preliminary data.</text>
</comment>
<evidence type="ECO:0000259" key="1">
    <source>
        <dbReference type="Pfam" id="PF13240"/>
    </source>
</evidence>
<dbReference type="Proteomes" id="UP001570511">
    <property type="component" value="Unassembled WGS sequence"/>
</dbReference>
<accession>A0ABD5MF59</accession>
<evidence type="ECO:0000313" key="2">
    <source>
        <dbReference type="EMBL" id="MFA1612570.1"/>
    </source>
</evidence>
<dbReference type="AlphaFoldDB" id="A0ABD5MF59"/>
<keyword evidence="3" id="KW-1185">Reference proteome</keyword>
<feature type="domain" description="Zinc-ribbon" evidence="1">
    <location>
        <begin position="21"/>
        <end position="40"/>
    </location>
</feature>
<sequence>MPALRTLLRHVFGSETVLYECRNCGTSLEEDAEQCPECGAADIATYQLT</sequence>
<gene>
    <name evidence="2" type="ORF">OS889_16430</name>
</gene>
<dbReference type="RefSeq" id="WP_372391877.1">
    <property type="nucleotide sequence ID" value="NZ_JBGNYA010000002.1"/>
</dbReference>
<dbReference type="Gene3D" id="2.20.20.30">
    <property type="entry name" value="reverse gyrase domain"/>
    <property type="match status" value="1"/>
</dbReference>
<dbReference type="Pfam" id="PF13240">
    <property type="entry name" value="Zn_Ribbon_1"/>
    <property type="match status" value="1"/>
</dbReference>
<reference evidence="2 3" key="1">
    <citation type="submission" date="2024-08" db="EMBL/GenBank/DDBJ databases">
        <title>Halobellus sp. MBLA0158 whole genome sequence.</title>
        <authorList>
            <person name="Hwang C.Y."/>
            <person name="Cho E.-S."/>
            <person name="Seo M.-J."/>
        </authorList>
    </citation>
    <scope>NUCLEOTIDE SEQUENCE [LARGE SCALE GENOMIC DNA]</scope>
    <source>
        <strain evidence="2 3">MBLA0158</strain>
    </source>
</reference>
<protein>
    <submittedName>
        <fullName evidence="2">Zinc-ribbon domain-containing protein</fullName>
    </submittedName>
</protein>